<dbReference type="AlphaFoldDB" id="A0A2A5W7Z9"/>
<dbReference type="Gene3D" id="3.30.1780.10">
    <property type="entry name" value="ornithine cyclodeaminase, domain 1"/>
    <property type="match status" value="1"/>
</dbReference>
<accession>A0A2A5W7Z9</accession>
<dbReference type="SUPFAM" id="SSF51735">
    <property type="entry name" value="NAD(P)-binding Rossmann-fold domains"/>
    <property type="match status" value="1"/>
</dbReference>
<evidence type="ECO:0000313" key="2">
    <source>
        <dbReference type="Proteomes" id="UP000219329"/>
    </source>
</evidence>
<dbReference type="PANTHER" id="PTHR13812:SF19">
    <property type="entry name" value="KETIMINE REDUCTASE MU-CRYSTALLIN"/>
    <property type="match status" value="1"/>
</dbReference>
<comment type="caution">
    <text evidence="1">The sequence shown here is derived from an EMBL/GenBank/DDBJ whole genome shotgun (WGS) entry which is preliminary data.</text>
</comment>
<evidence type="ECO:0000313" key="1">
    <source>
        <dbReference type="EMBL" id="PDH32413.1"/>
    </source>
</evidence>
<reference evidence="1 2" key="1">
    <citation type="submission" date="2017-08" db="EMBL/GenBank/DDBJ databases">
        <title>Fine stratification of microbial communities through a metagenomic profile of the photic zone.</title>
        <authorList>
            <person name="Haro-Moreno J.M."/>
            <person name="Lopez-Perez M."/>
            <person name="De La Torre J."/>
            <person name="Picazo A."/>
            <person name="Camacho A."/>
            <person name="Rodriguez-Valera F."/>
        </authorList>
    </citation>
    <scope>NUCLEOTIDE SEQUENCE [LARGE SCALE GENOMIC DNA]</scope>
    <source>
        <strain evidence="1">MED-G28</strain>
    </source>
</reference>
<dbReference type="PANTHER" id="PTHR13812">
    <property type="entry name" value="KETIMINE REDUCTASE MU-CRYSTALLIN"/>
    <property type="match status" value="1"/>
</dbReference>
<dbReference type="Proteomes" id="UP000219329">
    <property type="component" value="Unassembled WGS sequence"/>
</dbReference>
<proteinExistence type="predicted"/>
<dbReference type="InterPro" id="IPR036291">
    <property type="entry name" value="NAD(P)-bd_dom_sf"/>
</dbReference>
<sequence>MPTILTWDDIKPIVAEIDLVHAMEEAFIAYSRKRAVIPPVGELIFDKPPGDVHLKYGYLKQGDYYVIKIASGFYNNPQLGIPSSQGLMLLFKQTTGQLASVLLDEGNLTDLRTAAAGAVAAKHLGPTRVACIGIIGTGIQAIEQLTALKTVTKCRKAVVWGRSENNVATFIKKANNLGFNTQKMASPEALCQQSNLIVTTTPSTKPLIQFDWVQPGTHITAVGADTANKQELDAALLSRASLVAVDSLSQSRTRGEVYRAVNSNELSRDDVVELGEVIDSNTITRKNTSEITVTDLTGVAVQDLSIARAVFLSASAAS</sequence>
<dbReference type="Gene3D" id="3.40.50.720">
    <property type="entry name" value="NAD(P)-binding Rossmann-like Domain"/>
    <property type="match status" value="1"/>
</dbReference>
<dbReference type="PIRSF" id="PIRSF001439">
    <property type="entry name" value="CryM"/>
    <property type="match status" value="1"/>
</dbReference>
<gene>
    <name evidence="1" type="ORF">CNF02_12025</name>
</gene>
<dbReference type="GO" id="GO:0005737">
    <property type="term" value="C:cytoplasm"/>
    <property type="evidence" value="ECO:0007669"/>
    <property type="project" value="TreeGrafter"/>
</dbReference>
<dbReference type="EMBL" id="NTJZ01000017">
    <property type="protein sequence ID" value="PDH32413.1"/>
    <property type="molecule type" value="Genomic_DNA"/>
</dbReference>
<dbReference type="InterPro" id="IPR023401">
    <property type="entry name" value="ODC_N"/>
</dbReference>
<dbReference type="InterPro" id="IPR003462">
    <property type="entry name" value="ODC_Mu_crystall"/>
</dbReference>
<name>A0A2A5W7Z9_9GAMM</name>
<dbReference type="Pfam" id="PF02423">
    <property type="entry name" value="OCD_Mu_crystall"/>
    <property type="match status" value="1"/>
</dbReference>
<protein>
    <submittedName>
        <fullName evidence="1">Ornithine cyclodeaminase family protein</fullName>
    </submittedName>
</protein>
<organism evidence="1 2">
    <name type="scientific">OM182 bacterium MED-G28</name>
    <dbReference type="NCBI Taxonomy" id="1986256"/>
    <lineage>
        <taxon>Bacteria</taxon>
        <taxon>Pseudomonadati</taxon>
        <taxon>Pseudomonadota</taxon>
        <taxon>Gammaproteobacteria</taxon>
        <taxon>OMG group</taxon>
        <taxon>OM182 clade</taxon>
    </lineage>
</organism>